<dbReference type="AlphaFoldDB" id="A0A8S4GBL7"/>
<dbReference type="Proteomes" id="UP000653454">
    <property type="component" value="Unassembled WGS sequence"/>
</dbReference>
<sequence length="51" mass="5823">MCLFIKCVLVLGPLFIVSILMGIYLHDYYCPHTSRSNSALPAEFTYEPRKA</sequence>
<keyword evidence="1" id="KW-0812">Transmembrane</keyword>
<keyword evidence="1" id="KW-0472">Membrane</keyword>
<keyword evidence="1" id="KW-1133">Transmembrane helix</keyword>
<feature type="transmembrane region" description="Helical" evidence="1">
    <location>
        <begin position="7"/>
        <end position="25"/>
    </location>
</feature>
<evidence type="ECO:0000313" key="2">
    <source>
        <dbReference type="EMBL" id="CAG9137261.1"/>
    </source>
</evidence>
<comment type="caution">
    <text evidence="2">The sequence shown here is derived from an EMBL/GenBank/DDBJ whole genome shotgun (WGS) entry which is preliminary data.</text>
</comment>
<evidence type="ECO:0000313" key="3">
    <source>
        <dbReference type="Proteomes" id="UP000653454"/>
    </source>
</evidence>
<accession>A0A8S4GBL7</accession>
<name>A0A8S4GBL7_PLUXY</name>
<proteinExistence type="predicted"/>
<evidence type="ECO:0000256" key="1">
    <source>
        <dbReference type="SAM" id="Phobius"/>
    </source>
</evidence>
<gene>
    <name evidence="2" type="ORF">PLXY2_LOCUS15514</name>
</gene>
<keyword evidence="3" id="KW-1185">Reference proteome</keyword>
<organism evidence="2 3">
    <name type="scientific">Plutella xylostella</name>
    <name type="common">Diamondback moth</name>
    <name type="synonym">Plutella maculipennis</name>
    <dbReference type="NCBI Taxonomy" id="51655"/>
    <lineage>
        <taxon>Eukaryota</taxon>
        <taxon>Metazoa</taxon>
        <taxon>Ecdysozoa</taxon>
        <taxon>Arthropoda</taxon>
        <taxon>Hexapoda</taxon>
        <taxon>Insecta</taxon>
        <taxon>Pterygota</taxon>
        <taxon>Neoptera</taxon>
        <taxon>Endopterygota</taxon>
        <taxon>Lepidoptera</taxon>
        <taxon>Glossata</taxon>
        <taxon>Ditrysia</taxon>
        <taxon>Yponomeutoidea</taxon>
        <taxon>Plutellidae</taxon>
        <taxon>Plutella</taxon>
    </lineage>
</organism>
<reference evidence="2" key="1">
    <citation type="submission" date="2020-11" db="EMBL/GenBank/DDBJ databases">
        <authorList>
            <person name="Whiteford S."/>
        </authorList>
    </citation>
    <scope>NUCLEOTIDE SEQUENCE</scope>
</reference>
<dbReference type="EMBL" id="CAJHNJ030000198">
    <property type="protein sequence ID" value="CAG9137261.1"/>
    <property type="molecule type" value="Genomic_DNA"/>
</dbReference>
<protein>
    <submittedName>
        <fullName evidence="2">(diamondback moth) hypothetical protein</fullName>
    </submittedName>
</protein>